<dbReference type="InterPro" id="IPR035437">
    <property type="entry name" value="SNase_OB-fold_sf"/>
</dbReference>
<keyword evidence="3" id="KW-0378">Hydrolase</keyword>
<name>A0ABV9NCP0_9PROT</name>
<evidence type="ECO:0000256" key="2">
    <source>
        <dbReference type="ARBA" id="ARBA00022759"/>
    </source>
</evidence>
<dbReference type="Pfam" id="PF00565">
    <property type="entry name" value="SNase"/>
    <property type="match status" value="1"/>
</dbReference>
<gene>
    <name evidence="5" type="ORF">ACFPB0_12650</name>
</gene>
<dbReference type="Proteomes" id="UP001596024">
    <property type="component" value="Unassembled WGS sequence"/>
</dbReference>
<evidence type="ECO:0000256" key="3">
    <source>
        <dbReference type="ARBA" id="ARBA00022801"/>
    </source>
</evidence>
<dbReference type="PANTHER" id="PTHR12302">
    <property type="entry name" value="EBNA2 BINDING PROTEIN P100"/>
    <property type="match status" value="1"/>
</dbReference>
<evidence type="ECO:0000313" key="5">
    <source>
        <dbReference type="EMBL" id="MFC4726142.1"/>
    </source>
</evidence>
<dbReference type="PANTHER" id="PTHR12302:SF3">
    <property type="entry name" value="SERINE_THREONINE-PROTEIN KINASE 31"/>
    <property type="match status" value="1"/>
</dbReference>
<evidence type="ECO:0000259" key="4">
    <source>
        <dbReference type="SMART" id="SM00318"/>
    </source>
</evidence>
<feature type="domain" description="TNase-like" evidence="4">
    <location>
        <begin position="2"/>
        <end position="92"/>
    </location>
</feature>
<dbReference type="EMBL" id="JBHSGQ010000007">
    <property type="protein sequence ID" value="MFC4726142.1"/>
    <property type="molecule type" value="Genomic_DNA"/>
</dbReference>
<dbReference type="InterPro" id="IPR016071">
    <property type="entry name" value="Staphylococal_nuclease_OB-fold"/>
</dbReference>
<reference evidence="6" key="1">
    <citation type="journal article" date="2019" name="Int. J. Syst. Evol. Microbiol.">
        <title>The Global Catalogue of Microorganisms (GCM) 10K type strain sequencing project: providing services to taxonomists for standard genome sequencing and annotation.</title>
        <authorList>
            <consortium name="The Broad Institute Genomics Platform"/>
            <consortium name="The Broad Institute Genome Sequencing Center for Infectious Disease"/>
            <person name="Wu L."/>
            <person name="Ma J."/>
        </authorList>
    </citation>
    <scope>NUCLEOTIDE SEQUENCE [LARGE SCALE GENOMIC DNA]</scope>
    <source>
        <strain evidence="6">CCUG 62981</strain>
    </source>
</reference>
<evidence type="ECO:0000313" key="6">
    <source>
        <dbReference type="Proteomes" id="UP001596024"/>
    </source>
</evidence>
<keyword evidence="1" id="KW-0540">Nuclease</keyword>
<keyword evidence="6" id="KW-1185">Reference proteome</keyword>
<sequence length="107" mass="11839">MILDGRQWDCGEAGRIRMVQLIGSSAVRCDCERRDVYGRRVARCFVGELDLGRQLVAEGLAVVYRFRGRPTAPELVAVEAEARRAGVGIWSADEIIDPGAHRRGGRN</sequence>
<evidence type="ECO:0000256" key="1">
    <source>
        <dbReference type="ARBA" id="ARBA00022722"/>
    </source>
</evidence>
<organism evidence="5 6">
    <name type="scientific">Glycocaulis abyssi</name>
    <dbReference type="NCBI Taxonomy" id="1433403"/>
    <lineage>
        <taxon>Bacteria</taxon>
        <taxon>Pseudomonadati</taxon>
        <taxon>Pseudomonadota</taxon>
        <taxon>Alphaproteobacteria</taxon>
        <taxon>Maricaulales</taxon>
        <taxon>Maricaulaceae</taxon>
        <taxon>Glycocaulis</taxon>
    </lineage>
</organism>
<comment type="caution">
    <text evidence="5">The sequence shown here is derived from an EMBL/GenBank/DDBJ whole genome shotgun (WGS) entry which is preliminary data.</text>
</comment>
<accession>A0ABV9NCP0</accession>
<dbReference type="SMART" id="SM00318">
    <property type="entry name" value="SNc"/>
    <property type="match status" value="1"/>
</dbReference>
<keyword evidence="2" id="KW-0255">Endonuclease</keyword>
<dbReference type="SUPFAM" id="SSF50199">
    <property type="entry name" value="Staphylococcal nuclease"/>
    <property type="match status" value="1"/>
</dbReference>
<proteinExistence type="predicted"/>
<dbReference type="Gene3D" id="2.40.50.90">
    <property type="match status" value="1"/>
</dbReference>
<protein>
    <submittedName>
        <fullName evidence="5">Thermonuclease family protein</fullName>
    </submittedName>
</protein>
<dbReference type="RefSeq" id="WP_382437058.1">
    <property type="nucleotide sequence ID" value="NZ_JBHSGQ010000007.1"/>
</dbReference>